<proteinExistence type="predicted"/>
<accession>A0AA38P6E6</accession>
<protein>
    <submittedName>
        <fullName evidence="1">Uncharacterized protein</fullName>
    </submittedName>
</protein>
<evidence type="ECO:0000313" key="2">
    <source>
        <dbReference type="Proteomes" id="UP001163846"/>
    </source>
</evidence>
<name>A0AA38P6E6_9AGAR</name>
<gene>
    <name evidence="1" type="ORF">F5878DRAFT_643160</name>
</gene>
<reference evidence="1" key="1">
    <citation type="submission" date="2022-08" db="EMBL/GenBank/DDBJ databases">
        <authorList>
            <consortium name="DOE Joint Genome Institute"/>
            <person name="Min B."/>
            <person name="Riley R."/>
            <person name="Sierra-Patev S."/>
            <person name="Naranjo-Ortiz M."/>
            <person name="Looney B."/>
            <person name="Konkel Z."/>
            <person name="Slot J.C."/>
            <person name="Sakamoto Y."/>
            <person name="Steenwyk J.L."/>
            <person name="Rokas A."/>
            <person name="Carro J."/>
            <person name="Camarero S."/>
            <person name="Ferreira P."/>
            <person name="Molpeceres G."/>
            <person name="Ruiz-Duenas F.J."/>
            <person name="Serrano A."/>
            <person name="Henrissat B."/>
            <person name="Drula E."/>
            <person name="Hughes K.W."/>
            <person name="Mata J.L."/>
            <person name="Ishikawa N.K."/>
            <person name="Vargas-Isla R."/>
            <person name="Ushijima S."/>
            <person name="Smith C.A."/>
            <person name="Ahrendt S."/>
            <person name="Andreopoulos W."/>
            <person name="He G."/>
            <person name="Labutti K."/>
            <person name="Lipzen A."/>
            <person name="Ng V."/>
            <person name="Sandor L."/>
            <person name="Barry K."/>
            <person name="Martinez A.T."/>
            <person name="Xiao Y."/>
            <person name="Gibbons J.G."/>
            <person name="Terashima K."/>
            <person name="Hibbett D.S."/>
            <person name="Grigoriev I.V."/>
        </authorList>
    </citation>
    <scope>NUCLEOTIDE SEQUENCE</scope>
    <source>
        <strain evidence="1">TFB9207</strain>
    </source>
</reference>
<keyword evidence="2" id="KW-1185">Reference proteome</keyword>
<dbReference type="EMBL" id="MU806283">
    <property type="protein sequence ID" value="KAJ3836931.1"/>
    <property type="molecule type" value="Genomic_DNA"/>
</dbReference>
<comment type="caution">
    <text evidence="1">The sequence shown here is derived from an EMBL/GenBank/DDBJ whole genome shotgun (WGS) entry which is preliminary data.</text>
</comment>
<sequence length="145" mass="16236">MGRTTKYSQTAEFDILFHNLFKLDLLLSCSIYEQCYEDIKKIDGQILKLHQEGLVGKVFKAIIIGTHCDGPHLVNVGVNINICVFSAVEDLDVRGPDGSICRWQPEGALDHGKVNLLPMLALTLHTLQWEMVPVNTTLLLGIYRS</sequence>
<organism evidence="1 2">
    <name type="scientific">Lentinula raphanica</name>
    <dbReference type="NCBI Taxonomy" id="153919"/>
    <lineage>
        <taxon>Eukaryota</taxon>
        <taxon>Fungi</taxon>
        <taxon>Dikarya</taxon>
        <taxon>Basidiomycota</taxon>
        <taxon>Agaricomycotina</taxon>
        <taxon>Agaricomycetes</taxon>
        <taxon>Agaricomycetidae</taxon>
        <taxon>Agaricales</taxon>
        <taxon>Marasmiineae</taxon>
        <taxon>Omphalotaceae</taxon>
        <taxon>Lentinula</taxon>
    </lineage>
</organism>
<dbReference type="AlphaFoldDB" id="A0AA38P6E6"/>
<evidence type="ECO:0000313" key="1">
    <source>
        <dbReference type="EMBL" id="KAJ3836931.1"/>
    </source>
</evidence>
<dbReference type="Proteomes" id="UP001163846">
    <property type="component" value="Unassembled WGS sequence"/>
</dbReference>